<dbReference type="GO" id="GO:0008703">
    <property type="term" value="F:5-amino-6-(5-phosphoribosylamino)uracil reductase activity"/>
    <property type="evidence" value="ECO:0007669"/>
    <property type="project" value="InterPro"/>
</dbReference>
<gene>
    <name evidence="2" type="ORF">BJZ21_001201</name>
</gene>
<dbReference type="Gene3D" id="3.40.430.10">
    <property type="entry name" value="Dihydrofolate Reductase, subunit A"/>
    <property type="match status" value="1"/>
</dbReference>
<dbReference type="InterPro" id="IPR024072">
    <property type="entry name" value="DHFR-like_dom_sf"/>
</dbReference>
<keyword evidence="3" id="KW-1185">Reference proteome</keyword>
<evidence type="ECO:0000313" key="2">
    <source>
        <dbReference type="EMBL" id="NYD41118.1"/>
    </source>
</evidence>
<dbReference type="InterPro" id="IPR002734">
    <property type="entry name" value="RibDG_C"/>
</dbReference>
<dbReference type="Pfam" id="PF01872">
    <property type="entry name" value="RibD_C"/>
    <property type="match status" value="1"/>
</dbReference>
<evidence type="ECO:0000259" key="1">
    <source>
        <dbReference type="Pfam" id="PF01872"/>
    </source>
</evidence>
<dbReference type="Proteomes" id="UP000535511">
    <property type="component" value="Unassembled WGS sequence"/>
</dbReference>
<comment type="caution">
    <text evidence="2">The sequence shown here is derived from an EMBL/GenBank/DDBJ whole genome shotgun (WGS) entry which is preliminary data.</text>
</comment>
<dbReference type="GO" id="GO:0009231">
    <property type="term" value="P:riboflavin biosynthetic process"/>
    <property type="evidence" value="ECO:0007669"/>
    <property type="project" value="InterPro"/>
</dbReference>
<dbReference type="RefSeq" id="WP_179662909.1">
    <property type="nucleotide sequence ID" value="NZ_JACCBG010000001.1"/>
</dbReference>
<dbReference type="AlphaFoldDB" id="A0A7Y9E4I6"/>
<name>A0A7Y9E4I6_9ACTN</name>
<dbReference type="SUPFAM" id="SSF53597">
    <property type="entry name" value="Dihydrofolate reductase-like"/>
    <property type="match status" value="1"/>
</dbReference>
<dbReference type="PANTHER" id="PTHR38011:SF11">
    <property type="entry name" value="2,5-DIAMINO-6-RIBOSYLAMINO-4(3H)-PYRIMIDINONE 5'-PHOSPHATE REDUCTASE"/>
    <property type="match status" value="1"/>
</dbReference>
<dbReference type="EMBL" id="JACCBG010000001">
    <property type="protein sequence ID" value="NYD41118.1"/>
    <property type="molecule type" value="Genomic_DNA"/>
</dbReference>
<evidence type="ECO:0000313" key="3">
    <source>
        <dbReference type="Proteomes" id="UP000535511"/>
    </source>
</evidence>
<feature type="domain" description="Bacterial bifunctional deaminase-reductase C-terminal" evidence="1">
    <location>
        <begin position="4"/>
        <end position="177"/>
    </location>
</feature>
<accession>A0A7Y9E4I6</accession>
<organism evidence="2 3">
    <name type="scientific">Nocardioides panaciterrulae</name>
    <dbReference type="NCBI Taxonomy" id="661492"/>
    <lineage>
        <taxon>Bacteria</taxon>
        <taxon>Bacillati</taxon>
        <taxon>Actinomycetota</taxon>
        <taxon>Actinomycetes</taxon>
        <taxon>Propionibacteriales</taxon>
        <taxon>Nocardioidaceae</taxon>
        <taxon>Nocardioides</taxon>
    </lineage>
</organism>
<protein>
    <submittedName>
        <fullName evidence="2">Dihydrofolate reductase</fullName>
    </submittedName>
</protein>
<dbReference type="InterPro" id="IPR050765">
    <property type="entry name" value="Riboflavin_Biosynth_HTPR"/>
</dbReference>
<reference evidence="2 3" key="1">
    <citation type="submission" date="2020-07" db="EMBL/GenBank/DDBJ databases">
        <title>Sequencing the genomes of 1000 actinobacteria strains.</title>
        <authorList>
            <person name="Klenk H.-P."/>
        </authorList>
    </citation>
    <scope>NUCLEOTIDE SEQUENCE [LARGE SCALE GENOMIC DNA]</scope>
    <source>
        <strain evidence="2 3">DSM 21350</strain>
    </source>
</reference>
<sequence length="185" mass="20478">MARLIYSALTSLDGYVEDADGGFDWAAPDEEVHTFVNDLERGVGTYLYGRRMYDVMRVWQDLGTPDRSAPVRDFAEIWRAADKVVYSRSLSAPSTPRTRLERDFDPAVVRRLKEAASHDLSIGGARLAGQAIAAGLVDECHLFLNPVLVGGGERALPDGVRARLELVDEHRFDSGVVHLHYALVP</sequence>
<proteinExistence type="predicted"/>
<dbReference type="PANTHER" id="PTHR38011">
    <property type="entry name" value="DIHYDROFOLATE REDUCTASE FAMILY PROTEIN (AFU_ORTHOLOGUE AFUA_8G06820)"/>
    <property type="match status" value="1"/>
</dbReference>